<organism evidence="6 7">
    <name type="scientific">Scardovia inopinata F0304</name>
    <dbReference type="NCBI Taxonomy" id="641146"/>
    <lineage>
        <taxon>Bacteria</taxon>
        <taxon>Bacillati</taxon>
        <taxon>Actinomycetota</taxon>
        <taxon>Actinomycetes</taxon>
        <taxon>Bifidobacteriales</taxon>
        <taxon>Bifidobacteriaceae</taxon>
        <taxon>Scardovia</taxon>
    </lineage>
</organism>
<reference evidence="6 7" key="1">
    <citation type="submission" date="2012-01" db="EMBL/GenBank/DDBJ databases">
        <title>The Genome Sequence of Scardovia inopinata F0304.</title>
        <authorList>
            <consortium name="The Broad Institute Genome Sequencing Platform"/>
            <person name="Ward D."/>
            <person name="Earl A."/>
            <person name="Feldgarden M."/>
            <person name="Gevers D."/>
            <person name="Young S."/>
            <person name="Zeng Q."/>
            <person name="Koehrsen M."/>
            <person name="Alvarado L."/>
            <person name="Berlin A.M."/>
            <person name="Borenstein D."/>
            <person name="Chapman S.B."/>
            <person name="Chen Z."/>
            <person name="Engels R."/>
            <person name="Freedman E."/>
            <person name="Gellesch M."/>
            <person name="Goldberg J."/>
            <person name="Griggs A."/>
            <person name="Gujja S."/>
            <person name="Heilman E.R."/>
            <person name="Heiman D.I."/>
            <person name="Hepburn T.A."/>
            <person name="Howarth C."/>
            <person name="Jen D."/>
            <person name="Larson L."/>
            <person name="Mehta T."/>
            <person name="Park D."/>
            <person name="Pearson M."/>
            <person name="Richards J."/>
            <person name="Roberts A."/>
            <person name="Saif S."/>
            <person name="Shea T.D."/>
            <person name="Shenoy N."/>
            <person name="Sisk P."/>
            <person name="Stolte C."/>
            <person name="Sykes S.N."/>
            <person name="Walk T."/>
            <person name="White J."/>
            <person name="Yandava C."/>
            <person name="Izard J."/>
            <person name="Baranova O.V."/>
            <person name="Blanton J.M."/>
            <person name="Tanner A.C."/>
            <person name="Dewhirst F."/>
            <person name="Haas B."/>
            <person name="Nusbaum C."/>
            <person name="Birren B."/>
        </authorList>
    </citation>
    <scope>NUCLEOTIDE SEQUENCE [LARGE SCALE GENOMIC DNA]</scope>
    <source>
        <strain evidence="6 7">F0304</strain>
    </source>
</reference>
<dbReference type="Gene3D" id="3.40.50.1980">
    <property type="entry name" value="Nitrogenase molybdenum iron protein domain"/>
    <property type="match status" value="2"/>
</dbReference>
<keyword evidence="2" id="KW-0813">Transport</keyword>
<keyword evidence="4 5" id="KW-0732">Signal</keyword>
<dbReference type="GO" id="GO:0030001">
    <property type="term" value="P:metal ion transport"/>
    <property type="evidence" value="ECO:0007669"/>
    <property type="project" value="InterPro"/>
</dbReference>
<dbReference type="GO" id="GO:0046872">
    <property type="term" value="F:metal ion binding"/>
    <property type="evidence" value="ECO:0007669"/>
    <property type="project" value="UniProtKB-KW"/>
</dbReference>
<dbReference type="InterPro" id="IPR050492">
    <property type="entry name" value="Bact_metal-bind_prot9"/>
</dbReference>
<dbReference type="AlphaFoldDB" id="W5IIY5"/>
<dbReference type="InterPro" id="IPR006127">
    <property type="entry name" value="ZnuA-like"/>
</dbReference>
<comment type="caution">
    <text evidence="6">The sequence shown here is derived from an EMBL/GenBank/DDBJ whole genome shotgun (WGS) entry which is preliminary data.</text>
</comment>
<dbReference type="Pfam" id="PF01297">
    <property type="entry name" value="ZnuA"/>
    <property type="match status" value="1"/>
</dbReference>
<sequence length="324" mass="34541">MATGRKAARTPLLRFFTVLFTLFAILLPGACSAGQSGGSAPGKKESSSATGLAKGPITVVASVNQWGSLASELGGNQVSVTSLLKNTSVDAHEFSPTTSDIAKLTNAQVVIVNGAGYDSWATKTSNHALATINAASTIGAEEGDNPHLWFSADVRDKMAQSIRDTYSRILPSHKKYFASLYSSWEKKQKKLSAQIADFASKHKDKSYGATESVAYYLMADLGMKDATPATYTRAMQNSGEPSAADLHAFQKIIENHDISVLINNPQETSDMSNMLTSTAGKSSVPVVDVTEQIPARYTSLDQWISNLVSAFSKALDQADKGSES</sequence>
<dbReference type="eggNOG" id="COG0803">
    <property type="taxonomic scope" value="Bacteria"/>
</dbReference>
<dbReference type="SUPFAM" id="SSF53807">
    <property type="entry name" value="Helical backbone' metal receptor"/>
    <property type="match status" value="1"/>
</dbReference>
<protein>
    <recommendedName>
        <fullName evidence="8">ABC transporter substrate-binding protein</fullName>
    </recommendedName>
</protein>
<keyword evidence="7" id="KW-1185">Reference proteome</keyword>
<evidence type="ECO:0000313" key="7">
    <source>
        <dbReference type="Proteomes" id="UP000005777"/>
    </source>
</evidence>
<feature type="chain" id="PRO_5004862014" description="ABC transporter substrate-binding protein" evidence="5">
    <location>
        <begin position="34"/>
        <end position="324"/>
    </location>
</feature>
<evidence type="ECO:0000313" key="6">
    <source>
        <dbReference type="EMBL" id="EFG26995.2"/>
    </source>
</evidence>
<evidence type="ECO:0008006" key="8">
    <source>
        <dbReference type="Google" id="ProtNLM"/>
    </source>
</evidence>
<keyword evidence="3" id="KW-0479">Metal-binding</keyword>
<dbReference type="PANTHER" id="PTHR42953:SF1">
    <property type="entry name" value="METAL-BINDING PROTEIN HI_0362-RELATED"/>
    <property type="match status" value="1"/>
</dbReference>
<evidence type="ECO:0000256" key="4">
    <source>
        <dbReference type="ARBA" id="ARBA00022729"/>
    </source>
</evidence>
<comment type="subcellular location">
    <subcellularLocation>
        <location evidence="1">Cell envelope</location>
    </subcellularLocation>
</comment>
<dbReference type="Proteomes" id="UP000005777">
    <property type="component" value="Unassembled WGS sequence"/>
</dbReference>
<dbReference type="PANTHER" id="PTHR42953">
    <property type="entry name" value="HIGH-AFFINITY ZINC UPTAKE SYSTEM PROTEIN ZNUA-RELATED"/>
    <property type="match status" value="1"/>
</dbReference>
<dbReference type="HOGENOM" id="CLU_016838_0_1_11"/>
<accession>W5IIY5</accession>
<dbReference type="GO" id="GO:0030313">
    <property type="term" value="C:cell envelope"/>
    <property type="evidence" value="ECO:0007669"/>
    <property type="project" value="UniProtKB-SubCell"/>
</dbReference>
<evidence type="ECO:0000256" key="2">
    <source>
        <dbReference type="ARBA" id="ARBA00022448"/>
    </source>
</evidence>
<feature type="signal peptide" evidence="5">
    <location>
        <begin position="1"/>
        <end position="33"/>
    </location>
</feature>
<gene>
    <name evidence="6" type="ORF">HMPREF9020_00626</name>
</gene>
<evidence type="ECO:0000256" key="3">
    <source>
        <dbReference type="ARBA" id="ARBA00022723"/>
    </source>
</evidence>
<proteinExistence type="predicted"/>
<evidence type="ECO:0000256" key="1">
    <source>
        <dbReference type="ARBA" id="ARBA00004196"/>
    </source>
</evidence>
<name>W5IIY5_SCAIO</name>
<dbReference type="EMBL" id="ADCX01000003">
    <property type="protein sequence ID" value="EFG26995.2"/>
    <property type="molecule type" value="Genomic_DNA"/>
</dbReference>
<evidence type="ECO:0000256" key="5">
    <source>
        <dbReference type="SAM" id="SignalP"/>
    </source>
</evidence>